<keyword evidence="7" id="KW-1015">Disulfide bond</keyword>
<evidence type="ECO:0000256" key="12">
    <source>
        <dbReference type="SAM" id="MobiDB-lite"/>
    </source>
</evidence>
<dbReference type="PANTHER" id="PTHR14447">
    <property type="entry name" value="UROTENSIN 2"/>
    <property type="match status" value="1"/>
</dbReference>
<sequence length="137" mass="14841">KDCLGKRSPSPSGLGVQGGHTLHFHFYGESSGVGSPGPESETSYQLSAVDEDANLNLKELDRASLLQALSELLDTQKDDGLRKTDLGSSIYNPIGSTKETLDGKDPATSLLSRLLTKTRKQSKKHVPSSNCFWKYCV</sequence>
<comment type="function">
    <text evidence="8">Highly potent vasoconstrictor.</text>
</comment>
<evidence type="ECO:0000256" key="4">
    <source>
        <dbReference type="ARBA" id="ARBA00022685"/>
    </source>
</evidence>
<reference evidence="13 14" key="1">
    <citation type="journal article" date="2008" name="Nature">
        <title>Genome analysis of the platypus reveals unique signatures of evolution.</title>
        <authorList>
            <person name="Warren W.C."/>
            <person name="Hillier L.W."/>
            <person name="Marshall Graves J.A."/>
            <person name="Birney E."/>
            <person name="Ponting C.P."/>
            <person name="Grutzner F."/>
            <person name="Belov K."/>
            <person name="Miller W."/>
            <person name="Clarke L."/>
            <person name="Chinwalla A.T."/>
            <person name="Yang S.P."/>
            <person name="Heger A."/>
            <person name="Locke D.P."/>
            <person name="Miethke P."/>
            <person name="Waters P.D."/>
            <person name="Veyrunes F."/>
            <person name="Fulton L."/>
            <person name="Fulton B."/>
            <person name="Graves T."/>
            <person name="Wallis J."/>
            <person name="Puente X.S."/>
            <person name="Lopez-Otin C."/>
            <person name="Ordonez G.R."/>
            <person name="Eichler E.E."/>
            <person name="Chen L."/>
            <person name="Cheng Z."/>
            <person name="Deakin J.E."/>
            <person name="Alsop A."/>
            <person name="Thompson K."/>
            <person name="Kirby P."/>
            <person name="Papenfuss A.T."/>
            <person name="Wakefield M.J."/>
            <person name="Olender T."/>
            <person name="Lancet D."/>
            <person name="Huttley G.A."/>
            <person name="Smit A.F."/>
            <person name="Pask A."/>
            <person name="Temple-Smith P."/>
            <person name="Batzer M.A."/>
            <person name="Walker J.A."/>
            <person name="Konkel M.K."/>
            <person name="Harris R.S."/>
            <person name="Whittington C.M."/>
            <person name="Wong E.S."/>
            <person name="Gemmell N.J."/>
            <person name="Buschiazzo E."/>
            <person name="Vargas Jentzsch I.M."/>
            <person name="Merkel A."/>
            <person name="Schmitz J."/>
            <person name="Zemann A."/>
            <person name="Churakov G."/>
            <person name="Kriegs J.O."/>
            <person name="Brosius J."/>
            <person name="Murchison E.P."/>
            <person name="Sachidanandam R."/>
            <person name="Smith C."/>
            <person name="Hannon G.J."/>
            <person name="Tsend-Ayush E."/>
            <person name="McMillan D."/>
            <person name="Attenborough R."/>
            <person name="Rens W."/>
            <person name="Ferguson-Smith M."/>
            <person name="Lefevre C.M."/>
            <person name="Sharp J.A."/>
            <person name="Nicholas K.R."/>
            <person name="Ray D.A."/>
            <person name="Kube M."/>
            <person name="Reinhardt R."/>
            <person name="Pringle T.H."/>
            <person name="Taylor J."/>
            <person name="Jones R.C."/>
            <person name="Nixon B."/>
            <person name="Dacheux J.L."/>
            <person name="Niwa H."/>
            <person name="Sekita Y."/>
            <person name="Huang X."/>
            <person name="Stark A."/>
            <person name="Kheradpour P."/>
            <person name="Kellis M."/>
            <person name="Flicek P."/>
            <person name="Chen Y."/>
            <person name="Webber C."/>
            <person name="Hardison R."/>
            <person name="Nelson J."/>
            <person name="Hallsworth-Pepin K."/>
            <person name="Delehaunty K."/>
            <person name="Markovic C."/>
            <person name="Minx P."/>
            <person name="Feng Y."/>
            <person name="Kremitzki C."/>
            <person name="Mitreva M."/>
            <person name="Glasscock J."/>
            <person name="Wylie T."/>
            <person name="Wohldmann P."/>
            <person name="Thiru P."/>
            <person name="Nhan M.N."/>
            <person name="Pohl C.S."/>
            <person name="Smith S.M."/>
            <person name="Hou S."/>
            <person name="Nefedov M."/>
            <person name="de Jong P.J."/>
            <person name="Renfree M.B."/>
            <person name="Mardis E.R."/>
            <person name="Wilson R.K."/>
        </authorList>
    </citation>
    <scope>NUCLEOTIDE SEQUENCE [LARGE SCALE GENOMIC DNA]</scope>
    <source>
        <strain evidence="13 14">Glennie</strain>
    </source>
</reference>
<dbReference type="PROSITE" id="PS00984">
    <property type="entry name" value="UROTENSIN_II"/>
    <property type="match status" value="1"/>
</dbReference>
<reference evidence="13" key="3">
    <citation type="submission" date="2025-09" db="UniProtKB">
        <authorList>
            <consortium name="Ensembl"/>
        </authorList>
    </citation>
    <scope>IDENTIFICATION</scope>
    <source>
        <strain evidence="13">Glennie</strain>
    </source>
</reference>
<dbReference type="OMA" id="ETFYGNH"/>
<evidence type="ECO:0000256" key="10">
    <source>
        <dbReference type="ARBA" id="ARBA00043243"/>
    </source>
</evidence>
<comment type="similarity">
    <text evidence="2 11">Belongs to the urotensin-2 family.</text>
</comment>
<dbReference type="GeneTree" id="ENSGT00510000049583"/>
<proteinExistence type="inferred from homology"/>
<evidence type="ECO:0000256" key="5">
    <source>
        <dbReference type="ARBA" id="ARBA00022702"/>
    </source>
</evidence>
<evidence type="ECO:0000313" key="13">
    <source>
        <dbReference type="Ensembl" id="ENSOANP00000052236.1"/>
    </source>
</evidence>
<evidence type="ECO:0000256" key="1">
    <source>
        <dbReference type="ARBA" id="ARBA00004613"/>
    </source>
</evidence>
<keyword evidence="4" id="KW-0165">Cleavage on pair of basic residues</keyword>
<evidence type="ECO:0000256" key="2">
    <source>
        <dbReference type="ARBA" id="ARBA00006719"/>
    </source>
</evidence>
<keyword evidence="5 11" id="KW-0372">Hormone</keyword>
<dbReference type="PANTHER" id="PTHR14447:SF0">
    <property type="entry name" value="UROTENSIN-2"/>
    <property type="match status" value="1"/>
</dbReference>
<feature type="region of interest" description="Disordered" evidence="12">
    <location>
        <begin position="84"/>
        <end position="103"/>
    </location>
</feature>
<dbReference type="GO" id="GO:0097746">
    <property type="term" value="P:blood vessel diameter maintenance"/>
    <property type="evidence" value="ECO:0007669"/>
    <property type="project" value="InterPro"/>
</dbReference>
<protein>
    <recommendedName>
        <fullName evidence="9">Urotensin-2</fullName>
    </recommendedName>
    <alternativeName>
        <fullName evidence="10">Urotensin II</fullName>
    </alternativeName>
</protein>
<dbReference type="AlphaFoldDB" id="A0A6I8PIF7"/>
<comment type="subcellular location">
    <subcellularLocation>
        <location evidence="1 11">Secreted</location>
    </subcellularLocation>
</comment>
<keyword evidence="14" id="KW-1185">Reference proteome</keyword>
<keyword evidence="6" id="KW-0732">Signal</keyword>
<evidence type="ECO:0000256" key="3">
    <source>
        <dbReference type="ARBA" id="ARBA00022525"/>
    </source>
</evidence>
<dbReference type="Pfam" id="PF02083">
    <property type="entry name" value="Urotensin_II"/>
    <property type="match status" value="1"/>
</dbReference>
<dbReference type="GO" id="GO:0005615">
    <property type="term" value="C:extracellular space"/>
    <property type="evidence" value="ECO:0000318"/>
    <property type="project" value="GO_Central"/>
</dbReference>
<evidence type="ECO:0000256" key="11">
    <source>
        <dbReference type="RuleBase" id="RU000636"/>
    </source>
</evidence>
<evidence type="ECO:0000256" key="9">
    <source>
        <dbReference type="ARBA" id="ARBA00040274"/>
    </source>
</evidence>
<accession>A0A6I8PIF7</accession>
<gene>
    <name evidence="13" type="primary">UTS2</name>
</gene>
<reference evidence="13" key="2">
    <citation type="submission" date="2025-08" db="UniProtKB">
        <authorList>
            <consortium name="Ensembl"/>
        </authorList>
    </citation>
    <scope>IDENTIFICATION</scope>
    <source>
        <strain evidence="13">Glennie</strain>
    </source>
</reference>
<dbReference type="Bgee" id="ENSOANG00000045322">
    <property type="expression patterns" value="Expressed in testis"/>
</dbReference>
<evidence type="ECO:0000256" key="7">
    <source>
        <dbReference type="ARBA" id="ARBA00023157"/>
    </source>
</evidence>
<feature type="compositionally biased region" description="Polar residues" evidence="12">
    <location>
        <begin position="86"/>
        <end position="98"/>
    </location>
</feature>
<name>A0A6I8PIF7_ORNAN</name>
<evidence type="ECO:0000256" key="6">
    <source>
        <dbReference type="ARBA" id="ARBA00022729"/>
    </source>
</evidence>
<organism evidence="13 14">
    <name type="scientific">Ornithorhynchus anatinus</name>
    <name type="common">Duckbill platypus</name>
    <dbReference type="NCBI Taxonomy" id="9258"/>
    <lineage>
        <taxon>Eukaryota</taxon>
        <taxon>Metazoa</taxon>
        <taxon>Chordata</taxon>
        <taxon>Craniata</taxon>
        <taxon>Vertebrata</taxon>
        <taxon>Euteleostomi</taxon>
        <taxon>Mammalia</taxon>
        <taxon>Monotremata</taxon>
        <taxon>Ornithorhynchidae</taxon>
        <taxon>Ornithorhynchus</taxon>
    </lineage>
</organism>
<dbReference type="InterPro" id="IPR001483">
    <property type="entry name" value="Urotensin_II"/>
</dbReference>
<keyword evidence="3" id="KW-0964">Secreted</keyword>
<evidence type="ECO:0000256" key="8">
    <source>
        <dbReference type="ARBA" id="ARBA00037509"/>
    </source>
</evidence>
<dbReference type="Ensembl" id="ENSOANT00000053480.1">
    <property type="protein sequence ID" value="ENSOANP00000052236.1"/>
    <property type="gene ID" value="ENSOANG00000045322.1"/>
</dbReference>
<dbReference type="Proteomes" id="UP000002279">
    <property type="component" value="Chromosome 5"/>
</dbReference>
<dbReference type="GO" id="GO:0005179">
    <property type="term" value="F:hormone activity"/>
    <property type="evidence" value="ECO:0007669"/>
    <property type="project" value="UniProtKB-KW"/>
</dbReference>
<evidence type="ECO:0000313" key="14">
    <source>
        <dbReference type="Proteomes" id="UP000002279"/>
    </source>
</evidence>
<dbReference type="FunCoup" id="A0A6I8PIF7">
    <property type="interactions" value="384"/>
</dbReference>
<dbReference type="InParanoid" id="A0A6I8PIF7"/>
<dbReference type="GO" id="GO:0008217">
    <property type="term" value="P:regulation of blood pressure"/>
    <property type="evidence" value="ECO:0000318"/>
    <property type="project" value="GO_Central"/>
</dbReference>